<dbReference type="InterPro" id="IPR035069">
    <property type="entry name" value="TTHA1013/TTHA0281-like"/>
</dbReference>
<evidence type="ECO:0000313" key="2">
    <source>
        <dbReference type="Proteomes" id="UP001526143"/>
    </source>
</evidence>
<dbReference type="Proteomes" id="UP001526143">
    <property type="component" value="Unassembled WGS sequence"/>
</dbReference>
<name>A0ABT3B877_9CYAN</name>
<dbReference type="SUPFAM" id="SSF143100">
    <property type="entry name" value="TTHA1013/TTHA0281-like"/>
    <property type="match status" value="1"/>
</dbReference>
<proteinExistence type="predicted"/>
<organism evidence="1 2">
    <name type="scientific">Plectonema radiosum NIES-515</name>
    <dbReference type="NCBI Taxonomy" id="2986073"/>
    <lineage>
        <taxon>Bacteria</taxon>
        <taxon>Bacillati</taxon>
        <taxon>Cyanobacteriota</taxon>
        <taxon>Cyanophyceae</taxon>
        <taxon>Oscillatoriophycideae</taxon>
        <taxon>Oscillatoriales</taxon>
        <taxon>Microcoleaceae</taxon>
        <taxon>Plectonema</taxon>
    </lineage>
</organism>
<dbReference type="Gene3D" id="3.30.160.250">
    <property type="match status" value="1"/>
</dbReference>
<reference evidence="1 2" key="1">
    <citation type="submission" date="2022-10" db="EMBL/GenBank/DDBJ databases">
        <title>Identification of biosynthetic pathway for the production of the potent trypsin inhibitor radiosumin.</title>
        <authorList>
            <person name="Fewer D.P."/>
            <person name="Delbaje E."/>
            <person name="Ouyang X."/>
            <person name="Agostino P.D."/>
            <person name="Wahlsten M."/>
            <person name="Jokela J."/>
            <person name="Permi P."/>
            <person name="Haapaniemi E."/>
            <person name="Koistinen H."/>
        </authorList>
    </citation>
    <scope>NUCLEOTIDE SEQUENCE [LARGE SCALE GENOMIC DNA]</scope>
    <source>
        <strain evidence="1 2">NIES-515</strain>
    </source>
</reference>
<gene>
    <name evidence="1" type="ORF">OGM63_29455</name>
</gene>
<accession>A0ABT3B877</accession>
<comment type="caution">
    <text evidence="1">The sequence shown here is derived from an EMBL/GenBank/DDBJ whole genome shotgun (WGS) entry which is preliminary data.</text>
</comment>
<dbReference type="EMBL" id="JAOWRF010000419">
    <property type="protein sequence ID" value="MCV3217589.1"/>
    <property type="molecule type" value="Genomic_DNA"/>
</dbReference>
<dbReference type="Pfam" id="PF21748">
    <property type="entry name" value="UPF0150"/>
    <property type="match status" value="1"/>
</dbReference>
<dbReference type="InterPro" id="IPR049389">
    <property type="entry name" value="TTHA0281-like"/>
</dbReference>
<sequence>MLTEYIQAALRQANYEILEDGTFYGYVPGMKGLYANASTLEACREELKESLEEWIVLGLQLGHTLPVIDGITLLFNKDVA</sequence>
<evidence type="ECO:0000313" key="1">
    <source>
        <dbReference type="EMBL" id="MCV3217589.1"/>
    </source>
</evidence>
<dbReference type="RefSeq" id="WP_263749312.1">
    <property type="nucleotide sequence ID" value="NZ_JAOWRF010000419.1"/>
</dbReference>
<keyword evidence="2" id="KW-1185">Reference proteome</keyword>
<protein>
    <submittedName>
        <fullName evidence="1">Type II toxin-antitoxin system HicB family antitoxin</fullName>
    </submittedName>
</protein>